<dbReference type="InterPro" id="IPR000531">
    <property type="entry name" value="Beta-barrel_TonB"/>
</dbReference>
<dbReference type="Gene3D" id="3.55.50.30">
    <property type="match status" value="1"/>
</dbReference>
<dbReference type="PANTHER" id="PTHR32552:SF68">
    <property type="entry name" value="FERRICHROME OUTER MEMBRANE TRANSPORTER_PHAGE RECEPTOR"/>
    <property type="match status" value="1"/>
</dbReference>
<evidence type="ECO:0000256" key="9">
    <source>
        <dbReference type="ARBA" id="ARBA00023065"/>
    </source>
</evidence>
<dbReference type="Proteomes" id="UP001595904">
    <property type="component" value="Unassembled WGS sequence"/>
</dbReference>
<dbReference type="Gene3D" id="2.170.130.10">
    <property type="entry name" value="TonB-dependent receptor, plug domain"/>
    <property type="match status" value="1"/>
</dbReference>
<dbReference type="Gene3D" id="2.40.170.20">
    <property type="entry name" value="TonB-dependent receptor, beta-barrel domain"/>
    <property type="match status" value="1"/>
</dbReference>
<dbReference type="EMBL" id="JBHSDU010000015">
    <property type="protein sequence ID" value="MFC4314731.1"/>
    <property type="molecule type" value="Genomic_DNA"/>
</dbReference>
<keyword evidence="5" id="KW-0410">Iron transport</keyword>
<dbReference type="PANTHER" id="PTHR32552">
    <property type="entry name" value="FERRICHROME IRON RECEPTOR-RELATED"/>
    <property type="match status" value="1"/>
</dbReference>
<dbReference type="InterPro" id="IPR010917">
    <property type="entry name" value="TonB_rcpt_CS"/>
</dbReference>
<dbReference type="InterPro" id="IPR010105">
    <property type="entry name" value="TonB_sidphr_rcpt"/>
</dbReference>
<keyword evidence="12 19" id="KW-0675">Receptor</keyword>
<dbReference type="NCBIfam" id="TIGR01783">
    <property type="entry name" value="TonB-siderophor"/>
    <property type="match status" value="1"/>
</dbReference>
<keyword evidence="4 14" id="KW-1134">Transmembrane beta strand</keyword>
<evidence type="ECO:0000313" key="19">
    <source>
        <dbReference type="EMBL" id="MFC4314731.1"/>
    </source>
</evidence>
<keyword evidence="3 14" id="KW-0813">Transport</keyword>
<evidence type="ECO:0000259" key="18">
    <source>
        <dbReference type="SMART" id="SM00965"/>
    </source>
</evidence>
<reference evidence="20" key="1">
    <citation type="journal article" date="2019" name="Int. J. Syst. Evol. Microbiol.">
        <title>The Global Catalogue of Microorganisms (GCM) 10K type strain sequencing project: providing services to taxonomists for standard genome sequencing and annotation.</title>
        <authorList>
            <consortium name="The Broad Institute Genomics Platform"/>
            <consortium name="The Broad Institute Genome Sequencing Center for Infectious Disease"/>
            <person name="Wu L."/>
            <person name="Ma J."/>
        </authorList>
    </citation>
    <scope>NUCLEOTIDE SEQUENCE [LARGE SCALE GENOMIC DNA]</scope>
    <source>
        <strain evidence="20">CGMCC 1.10759</strain>
    </source>
</reference>
<dbReference type="RefSeq" id="WP_380606152.1">
    <property type="nucleotide sequence ID" value="NZ_JBHSDU010000015.1"/>
</dbReference>
<dbReference type="PROSITE" id="PS52016">
    <property type="entry name" value="TONB_DEPENDENT_REC_3"/>
    <property type="match status" value="1"/>
</dbReference>
<evidence type="ECO:0000256" key="7">
    <source>
        <dbReference type="ARBA" id="ARBA00022729"/>
    </source>
</evidence>
<sequence>MRSVGLRHLPVTRVAVAVALALQGAAAWADLNGVAAFNIPAQPLSTALIQFSNQADVQVVSNADQLGNLTSAGLSGKHSGREALQLLLREHSLQFQEITARSVRIVPVKVAAASNEPAESEQIEEVVVQSTLLFVQNDAFGATKMGLSILDTPQTVTVITEDMMELMNVNTLDDINRVLPGSSRTFDFVGNQNFYFRGFQVDLDTGLRIDGFRFDSENQLNPALFERIEVIQGATSTMYGQNTPAGMVNAVSKIPQPTFKAEVGVEGGSNEYYDVDGDVTGPLFGSDNWSYRLLGNYQSYGTHWDQVEDDRWIVSPSVRYSDENTNFIARFVYQEREATQFRSSYLQFDRDVPGALTPAQAIAAGAEIVSLKVPNSRFLGMPWGYQDEDILTAQTQLDHTFDNRWTVRGNLQYSREGRDTSLYAVGGPFASDGRAAYEYVQDLYSTSKSYSGEVNLYGPFQAFGREHTAFIGIDYGAQNTDPAVNLLAYTALNYGTTRFNAFTPNYGLTTQAQAEAFMATQPLNFTETNDKYLGITAQVMLKPIDRLTVSLGGRYSYDTVKTRTGRAVGLQAAKTAFAAADATMTDFDDFVHQIGATFEVADDMNIYASYGQGFSPVTNRRWVPNDPSGELIGAELSRNYEVGFKADFKAGWGMRVALFDTRRTNISQSDPDLTHTCGAGACSLPIGEQVAQGVEGVIQGRLTPAINAFLAASYLDTSYKGDLKGIRPNNTPRFSTSAFASYEFLESKLLRGLGVSLGVTYKTDLVAPDTTLRRNGVVYVYEVGDITEMDARVFYNWQSMNFYLLATNVLDEQYVAASNLNLGLNMHTNPGREYRAGVKWKF</sequence>
<comment type="similarity">
    <text evidence="2 14 16">Belongs to the TonB-dependent receptor family.</text>
</comment>
<dbReference type="InterPro" id="IPR039426">
    <property type="entry name" value="TonB-dep_rcpt-like"/>
</dbReference>
<evidence type="ECO:0000256" key="11">
    <source>
        <dbReference type="ARBA" id="ARBA00023136"/>
    </source>
</evidence>
<keyword evidence="8" id="KW-0408">Iron</keyword>
<feature type="domain" description="Secretin/TonB short N-terminal" evidence="18">
    <location>
        <begin position="57"/>
        <end position="108"/>
    </location>
</feature>
<keyword evidence="13 14" id="KW-0998">Cell outer membrane</keyword>
<feature type="short sequence motif" description="TonB C-terminal box" evidence="15">
    <location>
        <begin position="825"/>
        <end position="842"/>
    </location>
</feature>
<dbReference type="InterPro" id="IPR012910">
    <property type="entry name" value="Plug_dom"/>
</dbReference>
<feature type="signal peptide" evidence="17">
    <location>
        <begin position="1"/>
        <end position="29"/>
    </location>
</feature>
<dbReference type="SMART" id="SM00965">
    <property type="entry name" value="STN"/>
    <property type="match status" value="1"/>
</dbReference>
<evidence type="ECO:0000256" key="6">
    <source>
        <dbReference type="ARBA" id="ARBA00022692"/>
    </source>
</evidence>
<proteinExistence type="inferred from homology"/>
<evidence type="ECO:0000256" key="1">
    <source>
        <dbReference type="ARBA" id="ARBA00004571"/>
    </source>
</evidence>
<evidence type="ECO:0000313" key="20">
    <source>
        <dbReference type="Proteomes" id="UP001595904"/>
    </source>
</evidence>
<comment type="caution">
    <text evidence="19">The sequence shown here is derived from an EMBL/GenBank/DDBJ whole genome shotgun (WGS) entry which is preliminary data.</text>
</comment>
<evidence type="ECO:0000256" key="15">
    <source>
        <dbReference type="PROSITE-ProRule" id="PRU10144"/>
    </source>
</evidence>
<evidence type="ECO:0000256" key="10">
    <source>
        <dbReference type="ARBA" id="ARBA00023077"/>
    </source>
</evidence>
<keyword evidence="11 14" id="KW-0472">Membrane</keyword>
<dbReference type="InterPro" id="IPR036942">
    <property type="entry name" value="Beta-barrel_TonB_sf"/>
</dbReference>
<evidence type="ECO:0000256" key="8">
    <source>
        <dbReference type="ARBA" id="ARBA00023004"/>
    </source>
</evidence>
<organism evidence="19 20">
    <name type="scientific">Steroidobacter flavus</name>
    <dbReference type="NCBI Taxonomy" id="1842136"/>
    <lineage>
        <taxon>Bacteria</taxon>
        <taxon>Pseudomonadati</taxon>
        <taxon>Pseudomonadota</taxon>
        <taxon>Gammaproteobacteria</taxon>
        <taxon>Steroidobacterales</taxon>
        <taxon>Steroidobacteraceae</taxon>
        <taxon>Steroidobacter</taxon>
    </lineage>
</organism>
<dbReference type="InterPro" id="IPR011662">
    <property type="entry name" value="Secretin/TonB_short_N"/>
</dbReference>
<dbReference type="Pfam" id="PF00593">
    <property type="entry name" value="TonB_dep_Rec_b-barrel"/>
    <property type="match status" value="1"/>
</dbReference>
<evidence type="ECO:0000256" key="16">
    <source>
        <dbReference type="RuleBase" id="RU003357"/>
    </source>
</evidence>
<keyword evidence="10 16" id="KW-0798">TonB box</keyword>
<evidence type="ECO:0000256" key="13">
    <source>
        <dbReference type="ARBA" id="ARBA00023237"/>
    </source>
</evidence>
<evidence type="ECO:0000256" key="5">
    <source>
        <dbReference type="ARBA" id="ARBA00022496"/>
    </source>
</evidence>
<name>A0ABV8T490_9GAMM</name>
<comment type="subcellular location">
    <subcellularLocation>
        <location evidence="1 14">Cell outer membrane</location>
        <topology evidence="1 14">Multi-pass membrane protein</topology>
    </subcellularLocation>
</comment>
<dbReference type="Pfam" id="PF07715">
    <property type="entry name" value="Plug"/>
    <property type="match status" value="1"/>
</dbReference>
<dbReference type="PROSITE" id="PS01156">
    <property type="entry name" value="TONB_DEPENDENT_REC_2"/>
    <property type="match status" value="1"/>
</dbReference>
<evidence type="ECO:0000256" key="2">
    <source>
        <dbReference type="ARBA" id="ARBA00009810"/>
    </source>
</evidence>
<keyword evidence="6 14" id="KW-0812">Transmembrane</keyword>
<keyword evidence="7 17" id="KW-0732">Signal</keyword>
<keyword evidence="9" id="KW-0406">Ion transport</keyword>
<accession>A0ABV8T490</accession>
<dbReference type="InterPro" id="IPR037066">
    <property type="entry name" value="Plug_dom_sf"/>
</dbReference>
<evidence type="ECO:0000256" key="14">
    <source>
        <dbReference type="PROSITE-ProRule" id="PRU01360"/>
    </source>
</evidence>
<feature type="chain" id="PRO_5046241728" evidence="17">
    <location>
        <begin position="30"/>
        <end position="842"/>
    </location>
</feature>
<dbReference type="CDD" id="cd01347">
    <property type="entry name" value="ligand_gated_channel"/>
    <property type="match status" value="1"/>
</dbReference>
<evidence type="ECO:0000256" key="3">
    <source>
        <dbReference type="ARBA" id="ARBA00022448"/>
    </source>
</evidence>
<dbReference type="SUPFAM" id="SSF56935">
    <property type="entry name" value="Porins"/>
    <property type="match status" value="1"/>
</dbReference>
<evidence type="ECO:0000256" key="4">
    <source>
        <dbReference type="ARBA" id="ARBA00022452"/>
    </source>
</evidence>
<protein>
    <submittedName>
        <fullName evidence="19">TonB-dependent siderophore receptor</fullName>
    </submittedName>
</protein>
<gene>
    <name evidence="19" type="ORF">ACFPN2_37040</name>
</gene>
<evidence type="ECO:0000256" key="17">
    <source>
        <dbReference type="SAM" id="SignalP"/>
    </source>
</evidence>
<keyword evidence="20" id="KW-1185">Reference proteome</keyword>
<evidence type="ECO:0000256" key="12">
    <source>
        <dbReference type="ARBA" id="ARBA00023170"/>
    </source>
</evidence>